<feature type="binding site" evidence="9">
    <location>
        <position position="232"/>
    </location>
    <ligand>
        <name>1-deoxy-D-xylulose 5-phosphate</name>
        <dbReference type="ChEBI" id="CHEBI:57792"/>
    </ligand>
</feature>
<dbReference type="Proteomes" id="UP000198981">
    <property type="component" value="Unassembled WGS sequence"/>
</dbReference>
<dbReference type="GO" id="GO:0030145">
    <property type="term" value="F:manganese ion binding"/>
    <property type="evidence" value="ECO:0007669"/>
    <property type="project" value="TreeGrafter"/>
</dbReference>
<dbReference type="Pfam" id="PF13288">
    <property type="entry name" value="DXPR_C"/>
    <property type="match status" value="1"/>
</dbReference>
<dbReference type="FunFam" id="3.40.50.720:FF:000045">
    <property type="entry name" value="1-deoxy-D-xylulose 5-phosphate reductoisomerase"/>
    <property type="match status" value="1"/>
</dbReference>
<dbReference type="STRING" id="1960309.SAMN03159343_2954"/>
<feature type="domain" description="1-deoxy-D-xylulose 5-phosphate reductoisomerase N-terminal" evidence="10">
    <location>
        <begin position="11"/>
        <end position="149"/>
    </location>
</feature>
<dbReference type="SUPFAM" id="SSF55347">
    <property type="entry name" value="Glyceraldehyde-3-phosphate dehydrogenase-like, C-terminal domain"/>
    <property type="match status" value="1"/>
</dbReference>
<dbReference type="NCBIfam" id="TIGR00243">
    <property type="entry name" value="Dxr"/>
    <property type="match status" value="1"/>
</dbReference>
<dbReference type="GO" id="GO:0016853">
    <property type="term" value="F:isomerase activity"/>
    <property type="evidence" value="ECO:0007669"/>
    <property type="project" value="UniProtKB-KW"/>
</dbReference>
<dbReference type="Pfam" id="PF08436">
    <property type="entry name" value="DXP_redisom_C"/>
    <property type="match status" value="1"/>
</dbReference>
<dbReference type="InterPro" id="IPR026877">
    <property type="entry name" value="DXPR_C"/>
</dbReference>
<dbReference type="Gene3D" id="3.40.50.720">
    <property type="entry name" value="NAD(P)-binding Rossmann-like Domain"/>
    <property type="match status" value="1"/>
</dbReference>
<dbReference type="InterPro" id="IPR036291">
    <property type="entry name" value="NAD(P)-bd_dom_sf"/>
</dbReference>
<feature type="binding site" evidence="9">
    <location>
        <position position="191"/>
    </location>
    <ligand>
        <name>1-deoxy-D-xylulose 5-phosphate</name>
        <dbReference type="ChEBI" id="CHEBI:57792"/>
    </ligand>
</feature>
<dbReference type="GO" id="GO:0051484">
    <property type="term" value="P:isopentenyl diphosphate biosynthetic process, methylerythritol 4-phosphate pathway involved in terpenoid biosynthetic process"/>
    <property type="evidence" value="ECO:0007669"/>
    <property type="project" value="UniProtKB-ARBA"/>
</dbReference>
<evidence type="ECO:0000313" key="14">
    <source>
        <dbReference type="Proteomes" id="UP000198981"/>
    </source>
</evidence>
<dbReference type="HAMAP" id="MF_00183">
    <property type="entry name" value="DXP_reductoisom"/>
    <property type="match status" value="1"/>
</dbReference>
<keyword evidence="4 9" id="KW-0521">NADP</keyword>
<keyword evidence="3 9" id="KW-0479">Metal-binding</keyword>
<feature type="binding site" evidence="9">
    <location>
        <position position="166"/>
    </location>
    <ligand>
        <name>1-deoxy-D-xylulose 5-phosphate</name>
        <dbReference type="ChEBI" id="CHEBI:57792"/>
    </ligand>
</feature>
<dbReference type="InterPro" id="IPR003821">
    <property type="entry name" value="DXP_reductoisomerase"/>
</dbReference>
<feature type="binding site" evidence="9">
    <location>
        <position position="236"/>
    </location>
    <ligand>
        <name>1-deoxy-D-xylulose 5-phosphate</name>
        <dbReference type="ChEBI" id="CHEBI:57792"/>
    </ligand>
</feature>
<feature type="binding site" evidence="9">
    <location>
        <position position="220"/>
    </location>
    <ligand>
        <name>NADPH</name>
        <dbReference type="ChEBI" id="CHEBI:57783"/>
    </ligand>
</feature>
<feature type="binding site" evidence="9">
    <location>
        <position position="142"/>
    </location>
    <ligand>
        <name>1-deoxy-D-xylulose 5-phosphate</name>
        <dbReference type="ChEBI" id="CHEBI:57792"/>
    </ligand>
</feature>
<comment type="caution">
    <text evidence="9">Lacks conserved residue(s) required for the propagation of feature annotation.</text>
</comment>
<evidence type="ECO:0000256" key="8">
    <source>
        <dbReference type="ARBA" id="ARBA00048543"/>
    </source>
</evidence>
<gene>
    <name evidence="9" type="primary">dxr</name>
    <name evidence="13" type="ORF">SAMN03159343_2954</name>
</gene>
<dbReference type="AlphaFoldDB" id="A0A1G4YIJ8"/>
<dbReference type="UniPathway" id="UPA00056">
    <property type="reaction ID" value="UER00092"/>
</dbReference>
<feature type="binding site" evidence="9">
    <location>
        <position position="18"/>
    </location>
    <ligand>
        <name>NADPH</name>
        <dbReference type="ChEBI" id="CHEBI:57783"/>
    </ligand>
</feature>
<dbReference type="OrthoDB" id="9806546at2"/>
<feature type="domain" description="DXP reductoisomerase C-terminal" evidence="12">
    <location>
        <begin position="277"/>
        <end position="393"/>
    </location>
</feature>
<feature type="binding site" evidence="9">
    <location>
        <position position="227"/>
    </location>
    <ligand>
        <name>1-deoxy-D-xylulose 5-phosphate</name>
        <dbReference type="ChEBI" id="CHEBI:57792"/>
    </ligand>
</feature>
<feature type="binding site" evidence="9">
    <location>
        <position position="165"/>
    </location>
    <ligand>
        <name>Mn(2+)</name>
        <dbReference type="ChEBI" id="CHEBI:29035"/>
    </ligand>
</feature>
<feature type="binding site" evidence="9">
    <location>
        <position position="167"/>
    </location>
    <ligand>
        <name>1-deoxy-D-xylulose 5-phosphate</name>
        <dbReference type="ChEBI" id="CHEBI:57792"/>
    </ligand>
</feature>
<feature type="binding site" evidence="9">
    <location>
        <position position="143"/>
    </location>
    <ligand>
        <name>NADPH</name>
        <dbReference type="ChEBI" id="CHEBI:57783"/>
    </ligand>
</feature>
<evidence type="ECO:0000256" key="5">
    <source>
        <dbReference type="ARBA" id="ARBA00023002"/>
    </source>
</evidence>
<evidence type="ECO:0000256" key="1">
    <source>
        <dbReference type="ARBA" id="ARBA00005094"/>
    </source>
</evidence>
<feature type="binding site" evidence="9">
    <location>
        <position position="167"/>
    </location>
    <ligand>
        <name>Mn(2+)</name>
        <dbReference type="ChEBI" id="CHEBI:29035"/>
    </ligand>
</feature>
<dbReference type="SUPFAM" id="SSF69055">
    <property type="entry name" value="1-deoxy-D-xylulose-5-phosphate reductoisomerase, C-terminal domain"/>
    <property type="match status" value="1"/>
</dbReference>
<feature type="binding site" evidence="9">
    <location>
        <position position="20"/>
    </location>
    <ligand>
        <name>NADPH</name>
        <dbReference type="ChEBI" id="CHEBI:57783"/>
    </ligand>
</feature>
<feature type="binding site" evidence="9">
    <location>
        <position position="19"/>
    </location>
    <ligand>
        <name>NADPH</name>
        <dbReference type="ChEBI" id="CHEBI:57783"/>
    </ligand>
</feature>
<evidence type="ECO:0000256" key="7">
    <source>
        <dbReference type="ARBA" id="ARBA00023229"/>
    </source>
</evidence>
<evidence type="ECO:0000313" key="13">
    <source>
        <dbReference type="EMBL" id="SCX53306.1"/>
    </source>
</evidence>
<comment type="function">
    <text evidence="9">Catalyzes the NADPH-dependent rearrangement and reduction of 1-deoxy-D-xylulose-5-phosphate (DXP) to 2-C-methyl-D-erythritol 4-phosphate (MEP).</text>
</comment>
<keyword evidence="9" id="KW-0460">Magnesium</keyword>
<evidence type="ECO:0000256" key="4">
    <source>
        <dbReference type="ARBA" id="ARBA00022857"/>
    </source>
</evidence>
<feature type="binding site" evidence="9">
    <location>
        <position position="17"/>
    </location>
    <ligand>
        <name>NADPH</name>
        <dbReference type="ChEBI" id="CHEBI:57783"/>
    </ligand>
</feature>
<evidence type="ECO:0000259" key="12">
    <source>
        <dbReference type="Pfam" id="PF13288"/>
    </source>
</evidence>
<proteinExistence type="inferred from homology"/>
<comment type="catalytic activity">
    <reaction evidence="8">
        <text>2-C-methyl-D-erythritol 4-phosphate + NADP(+) = 1-deoxy-D-xylulose 5-phosphate + NADPH + H(+)</text>
        <dbReference type="Rhea" id="RHEA:13717"/>
        <dbReference type="ChEBI" id="CHEBI:15378"/>
        <dbReference type="ChEBI" id="CHEBI:57783"/>
        <dbReference type="ChEBI" id="CHEBI:57792"/>
        <dbReference type="ChEBI" id="CHEBI:58262"/>
        <dbReference type="ChEBI" id="CHEBI:58349"/>
        <dbReference type="EC" id="1.1.1.267"/>
    </reaction>
    <physiologicalReaction direction="right-to-left" evidence="8">
        <dbReference type="Rhea" id="RHEA:13719"/>
    </physiologicalReaction>
</comment>
<accession>A0A1G4YIJ8</accession>
<dbReference type="PANTHER" id="PTHR30525:SF0">
    <property type="entry name" value="1-DEOXY-D-XYLULOSE 5-PHOSPHATE REDUCTOISOMERASE, CHLOROPLASTIC"/>
    <property type="match status" value="1"/>
</dbReference>
<protein>
    <recommendedName>
        <fullName evidence="9">1-deoxy-D-xylulose 5-phosphate reductoisomerase</fullName>
        <shortName evidence="9">DXP reductoisomerase</shortName>
        <ecNumber evidence="9">1.1.1.267</ecNumber>
    </recommendedName>
    <alternativeName>
        <fullName evidence="9">1-deoxyxylulose-5-phosphate reductoisomerase</fullName>
    </alternativeName>
    <alternativeName>
        <fullName evidence="9">2-C-methyl-D-erythritol 4-phosphate synthase</fullName>
    </alternativeName>
</protein>
<dbReference type="RefSeq" id="WP_092805533.1">
    <property type="nucleotide sequence ID" value="NZ_FMUH01000004.1"/>
</dbReference>
<organism evidence="13 14">
    <name type="scientific">Klenkia marina</name>
    <dbReference type="NCBI Taxonomy" id="1960309"/>
    <lineage>
        <taxon>Bacteria</taxon>
        <taxon>Bacillati</taxon>
        <taxon>Actinomycetota</taxon>
        <taxon>Actinomycetes</taxon>
        <taxon>Geodermatophilales</taxon>
        <taxon>Geodermatophilaceae</taxon>
        <taxon>Klenkia</taxon>
    </lineage>
</organism>
<dbReference type="Gene3D" id="1.10.1740.10">
    <property type="match status" value="1"/>
</dbReference>
<dbReference type="GO" id="GO:0030604">
    <property type="term" value="F:1-deoxy-D-xylulose-5-phosphate reductoisomerase activity"/>
    <property type="evidence" value="ECO:0007669"/>
    <property type="project" value="UniProtKB-UniRule"/>
</dbReference>
<feature type="binding site" evidence="9">
    <location>
        <position position="214"/>
    </location>
    <ligand>
        <name>1-deoxy-D-xylulose 5-phosphate</name>
        <dbReference type="ChEBI" id="CHEBI:57792"/>
    </ligand>
</feature>
<dbReference type="InterPro" id="IPR036169">
    <property type="entry name" value="DXPR_C_sf"/>
</dbReference>
<feature type="binding site" evidence="9">
    <location>
        <position position="43"/>
    </location>
    <ligand>
        <name>NADPH</name>
        <dbReference type="ChEBI" id="CHEBI:57783"/>
    </ligand>
</feature>
<comment type="pathway">
    <text evidence="1 9">Isoprenoid biosynthesis; isopentenyl diphosphate biosynthesis via DXP pathway; isopentenyl diphosphate from 1-deoxy-D-xylulose 5-phosphate: step 1/6.</text>
</comment>
<dbReference type="SUPFAM" id="SSF51735">
    <property type="entry name" value="NAD(P)-binding Rossmann-fold domains"/>
    <property type="match status" value="1"/>
</dbReference>
<evidence type="ECO:0000256" key="3">
    <source>
        <dbReference type="ARBA" id="ARBA00022723"/>
    </source>
</evidence>
<reference evidence="14" key="1">
    <citation type="submission" date="2016-10" db="EMBL/GenBank/DDBJ databases">
        <authorList>
            <person name="Varghese N."/>
            <person name="Submissions S."/>
        </authorList>
    </citation>
    <scope>NUCLEOTIDE SEQUENCE [LARGE SCALE GENOMIC DNA]</scope>
    <source>
        <strain evidence="14">DSM 45722</strain>
    </source>
</reference>
<name>A0A1G4YIJ8_9ACTN</name>
<keyword evidence="5 9" id="KW-0560">Oxidoreductase</keyword>
<dbReference type="InterPro" id="IPR013644">
    <property type="entry name" value="DXP_reductoisomerase_C"/>
</dbReference>
<evidence type="ECO:0000259" key="10">
    <source>
        <dbReference type="Pfam" id="PF02670"/>
    </source>
</evidence>
<feature type="domain" description="1-deoxy-D-xylulose 5-phosphate reductoisomerase C-terminal" evidence="11">
    <location>
        <begin position="161"/>
        <end position="244"/>
    </location>
</feature>
<feature type="binding site" evidence="9">
    <location>
        <position position="141"/>
    </location>
    <ligand>
        <name>NADPH</name>
        <dbReference type="ChEBI" id="CHEBI:57783"/>
    </ligand>
</feature>
<comment type="cofactor">
    <cofactor evidence="9">
        <name>Mg(2+)</name>
        <dbReference type="ChEBI" id="CHEBI:18420"/>
    </cofactor>
    <cofactor evidence="9">
        <name>Mn(2+)</name>
        <dbReference type="ChEBI" id="CHEBI:29035"/>
    </cofactor>
</comment>
<feature type="binding site" evidence="9">
    <location>
        <position position="233"/>
    </location>
    <ligand>
        <name>1-deoxy-D-xylulose 5-phosphate</name>
        <dbReference type="ChEBI" id="CHEBI:57792"/>
    </ligand>
</feature>
<feature type="binding site" evidence="9">
    <location>
        <position position="236"/>
    </location>
    <ligand>
        <name>Mn(2+)</name>
        <dbReference type="ChEBI" id="CHEBI:29035"/>
    </ligand>
</feature>
<dbReference type="EMBL" id="FMUH01000004">
    <property type="protein sequence ID" value="SCX53306.1"/>
    <property type="molecule type" value="Genomic_DNA"/>
</dbReference>
<dbReference type="Pfam" id="PF02670">
    <property type="entry name" value="DXP_reductoisom"/>
    <property type="match status" value="1"/>
</dbReference>
<comment type="similarity">
    <text evidence="2 9">Belongs to the DXR family.</text>
</comment>
<dbReference type="InterPro" id="IPR013512">
    <property type="entry name" value="DXP_reductoisomerase_N"/>
</dbReference>
<keyword evidence="14" id="KW-1185">Reference proteome</keyword>
<evidence type="ECO:0000256" key="6">
    <source>
        <dbReference type="ARBA" id="ARBA00023211"/>
    </source>
</evidence>
<dbReference type="PIRSF" id="PIRSF006205">
    <property type="entry name" value="Dxp_reductismrs"/>
    <property type="match status" value="1"/>
</dbReference>
<evidence type="ECO:0000256" key="2">
    <source>
        <dbReference type="ARBA" id="ARBA00006825"/>
    </source>
</evidence>
<keyword evidence="6 9" id="KW-0464">Manganese</keyword>
<sequence>MVESQHEPRTVTVLGSTGSIGTQAIEVARANPDRLRITGLAAGGADVALLADQALSLGVHTVAVARATAAQDLQLAFYAAAQQRGWAQGQYRLPEILAGPRAAEELAARPADVVLNGITGSIGLGPTLAALRAGRTVALANKESLVAGGSLVTAAAAPGQLVPVDSEHSALAQCLRGGARGEVARLVLTASGGPFRGRSAAELADVTVEQALAHPTWAMGPVVTINSATLVNKGLELIEAHLLFDVPYADVDVVVHPQSIVHSMVTFADGATIAQASPPDMRLPIALALAWPDRLPNVQPALDWSQASSWEFAPLDHEAFPAVRLARAAGEAGGVVPALYNAANEEAVAAFVAGRLSFPGIVQVIARTLDAAPDLGVPTSVDDVLAAERWAREHARAAIAGG</sequence>
<keyword evidence="13" id="KW-0413">Isomerase</keyword>
<keyword evidence="7 9" id="KW-0414">Isoprene biosynthesis</keyword>
<evidence type="ECO:0000259" key="11">
    <source>
        <dbReference type="Pfam" id="PF08436"/>
    </source>
</evidence>
<dbReference type="GO" id="GO:0070402">
    <property type="term" value="F:NADPH binding"/>
    <property type="evidence" value="ECO:0007669"/>
    <property type="project" value="InterPro"/>
</dbReference>
<evidence type="ECO:0000256" key="9">
    <source>
        <dbReference type="HAMAP-Rule" id="MF_00183"/>
    </source>
</evidence>
<dbReference type="PANTHER" id="PTHR30525">
    <property type="entry name" value="1-DEOXY-D-XYLULOSE 5-PHOSPHATE REDUCTOISOMERASE"/>
    <property type="match status" value="1"/>
</dbReference>
<dbReference type="EC" id="1.1.1.267" evidence="9"/>